<comment type="similarity">
    <text evidence="3">Belongs to the peptidase C56 family. HSP31-like subfamily.</text>
</comment>
<dbReference type="PANTHER" id="PTHR48094">
    <property type="entry name" value="PROTEIN/NUCLEIC ACID DEGLYCASE DJ-1-RELATED"/>
    <property type="match status" value="1"/>
</dbReference>
<feature type="signal peptide" evidence="4">
    <location>
        <begin position="1"/>
        <end position="25"/>
    </location>
</feature>
<dbReference type="PROSITE" id="PS51318">
    <property type="entry name" value="TAT"/>
    <property type="match status" value="1"/>
</dbReference>
<evidence type="ECO:0000256" key="4">
    <source>
        <dbReference type="SAM" id="SignalP"/>
    </source>
</evidence>
<comment type="caution">
    <text evidence="6">The sequence shown here is derived from an EMBL/GenBank/DDBJ whole genome shotgun (WGS) entry which is preliminary data.</text>
</comment>
<dbReference type="Gene3D" id="3.40.50.880">
    <property type="match status" value="1"/>
</dbReference>
<gene>
    <name evidence="6" type="ORF">ADH67_11320</name>
</gene>
<keyword evidence="2" id="KW-0456">Lyase</keyword>
<keyword evidence="4" id="KW-0732">Signal</keyword>
<dbReference type="CDD" id="cd03141">
    <property type="entry name" value="GATase1_Hsp31_like"/>
    <property type="match status" value="1"/>
</dbReference>
<keyword evidence="7" id="KW-1185">Reference proteome</keyword>
<organism evidence="6 7">
    <name type="scientific">Turicimonas muris</name>
    <dbReference type="NCBI Taxonomy" id="1796652"/>
    <lineage>
        <taxon>Bacteria</taxon>
        <taxon>Pseudomonadati</taxon>
        <taxon>Pseudomonadota</taxon>
        <taxon>Betaproteobacteria</taxon>
        <taxon>Burkholderiales</taxon>
        <taxon>Sutterellaceae</taxon>
        <taxon>Turicimonas</taxon>
    </lineage>
</organism>
<evidence type="ECO:0000313" key="7">
    <source>
        <dbReference type="Proteomes" id="UP000214610"/>
    </source>
</evidence>
<dbReference type="PANTHER" id="PTHR48094:SF11">
    <property type="entry name" value="GLUTATHIONE-INDEPENDENT GLYOXALASE HSP31-RELATED"/>
    <property type="match status" value="1"/>
</dbReference>
<evidence type="ECO:0000313" key="6">
    <source>
        <dbReference type="EMBL" id="OXE45512.1"/>
    </source>
</evidence>
<dbReference type="InterPro" id="IPR050325">
    <property type="entry name" value="Prot/Nucl_acid_deglycase"/>
</dbReference>
<dbReference type="InterPro" id="IPR002818">
    <property type="entry name" value="DJ-1/PfpI"/>
</dbReference>
<dbReference type="GO" id="GO:0005737">
    <property type="term" value="C:cytoplasm"/>
    <property type="evidence" value="ECO:0007669"/>
    <property type="project" value="TreeGrafter"/>
</dbReference>
<dbReference type="Proteomes" id="UP000214610">
    <property type="component" value="Unassembled WGS sequence"/>
</dbReference>
<feature type="chain" id="PRO_5012398327" description="DJ-1/PfpI domain-containing protein" evidence="4">
    <location>
        <begin position="26"/>
        <end position="262"/>
    </location>
</feature>
<sequence>MSISRRTILSGIAASGLLAPVVASAAGADPAPAQAPAAAQKDKKILFVLTSCNKIPETDNPTGYFYSEVSHPWKVLTDAGYEIDFVTPKGGEPTAEGFDPKDPVNMEFKNNAQYQAKLANTLKPAEVVPSDYCGMYYAGGHGAMWDLPNNSELQNICGTIYTNGGVIGAVCHGPAGLVNVKLPKGQYLVSDKNVNCFTNSEEDAVGMSNVVPFALETAIRDRGGIFQRSDNFQSHVVTNDRLVTCQNPASAACVGYGMLSCM</sequence>
<dbReference type="InterPro" id="IPR006311">
    <property type="entry name" value="TAT_signal"/>
</dbReference>
<dbReference type="GeneID" id="78361166"/>
<evidence type="ECO:0000259" key="5">
    <source>
        <dbReference type="Pfam" id="PF01965"/>
    </source>
</evidence>
<protein>
    <recommendedName>
        <fullName evidence="5">DJ-1/PfpI domain-containing protein</fullName>
    </recommendedName>
</protein>
<evidence type="ECO:0000256" key="3">
    <source>
        <dbReference type="ARBA" id="ARBA00038493"/>
    </source>
</evidence>
<accession>A0A227KDY9</accession>
<dbReference type="Pfam" id="PF01965">
    <property type="entry name" value="DJ-1_PfpI"/>
    <property type="match status" value="1"/>
</dbReference>
<dbReference type="InterPro" id="IPR029062">
    <property type="entry name" value="Class_I_gatase-like"/>
</dbReference>
<dbReference type="GO" id="GO:0019243">
    <property type="term" value="P:methylglyoxal catabolic process to D-lactate via S-lactoyl-glutathione"/>
    <property type="evidence" value="ECO:0007669"/>
    <property type="project" value="TreeGrafter"/>
</dbReference>
<evidence type="ECO:0000256" key="2">
    <source>
        <dbReference type="ARBA" id="ARBA00023239"/>
    </source>
</evidence>
<name>A0A227KDY9_9BURK</name>
<dbReference type="RefSeq" id="WP_084081450.1">
    <property type="nucleotide sequence ID" value="NZ_CAJTBZ010000046.1"/>
</dbReference>
<proteinExistence type="inferred from homology"/>
<dbReference type="SUPFAM" id="SSF52317">
    <property type="entry name" value="Class I glutamine amidotransferase-like"/>
    <property type="match status" value="1"/>
</dbReference>
<feature type="domain" description="DJ-1/PfpI" evidence="5">
    <location>
        <begin position="67"/>
        <end position="249"/>
    </location>
</feature>
<evidence type="ECO:0000256" key="1">
    <source>
        <dbReference type="ARBA" id="ARBA00023016"/>
    </source>
</evidence>
<dbReference type="GO" id="GO:0019172">
    <property type="term" value="F:glyoxalase III activity"/>
    <property type="evidence" value="ECO:0007669"/>
    <property type="project" value="TreeGrafter"/>
</dbReference>
<keyword evidence="1" id="KW-0346">Stress response</keyword>
<dbReference type="AlphaFoldDB" id="A0A227KDY9"/>
<reference evidence="7" key="1">
    <citation type="submission" date="2017-05" db="EMBL/GenBank/DDBJ databases">
        <title>Improved OligoMM genomes.</title>
        <authorList>
            <person name="Garzetti D."/>
        </authorList>
    </citation>
    <scope>NUCLEOTIDE SEQUENCE [LARGE SCALE GENOMIC DNA]</scope>
    <source>
        <strain evidence="7">YL45</strain>
    </source>
</reference>
<dbReference type="EMBL" id="NHMP01000009">
    <property type="protein sequence ID" value="OXE45512.1"/>
    <property type="molecule type" value="Genomic_DNA"/>
</dbReference>